<dbReference type="EMBL" id="JAPMKV010000003">
    <property type="protein sequence ID" value="MCX7444911.1"/>
    <property type="molecule type" value="Genomic_DNA"/>
</dbReference>
<dbReference type="RefSeq" id="WP_267186543.1">
    <property type="nucleotide sequence ID" value="NZ_JAPMKV010000003.1"/>
</dbReference>
<sequence length="46" mass="4828">MFIQSTVNNLLVEFLPAGQESGSIGEQLLDPVADLPGVFALIRGLG</sequence>
<name>A0ABT3WRU7_9CORY</name>
<evidence type="ECO:0000313" key="1">
    <source>
        <dbReference type="EMBL" id="MCX7444911.1"/>
    </source>
</evidence>
<organism evidence="1 2">
    <name type="scientific">Corynebacterium pygosceleis</name>
    <dbReference type="NCBI Taxonomy" id="2800406"/>
    <lineage>
        <taxon>Bacteria</taxon>
        <taxon>Bacillati</taxon>
        <taxon>Actinomycetota</taxon>
        <taxon>Actinomycetes</taxon>
        <taxon>Mycobacteriales</taxon>
        <taxon>Corynebacteriaceae</taxon>
        <taxon>Corynebacterium</taxon>
    </lineage>
</organism>
<accession>A0ABT3WRU7</accession>
<proteinExistence type="predicted"/>
<reference evidence="1" key="1">
    <citation type="submission" date="2022-11" db="EMBL/GenBank/DDBJ databases">
        <title>Corynebacterium sp. isolated from Penguins.</title>
        <authorList>
            <person name="Sedlar K."/>
            <person name="Svec P."/>
        </authorList>
    </citation>
    <scope>NUCLEOTIDE SEQUENCE</scope>
    <source>
        <strain evidence="1">P7003</strain>
    </source>
</reference>
<dbReference type="Proteomes" id="UP001081709">
    <property type="component" value="Unassembled WGS sequence"/>
</dbReference>
<comment type="caution">
    <text evidence="1">The sequence shown here is derived from an EMBL/GenBank/DDBJ whole genome shotgun (WGS) entry which is preliminary data.</text>
</comment>
<keyword evidence="2" id="KW-1185">Reference proteome</keyword>
<protein>
    <submittedName>
        <fullName evidence="1">Uncharacterized protein</fullName>
    </submittedName>
</protein>
<evidence type="ECO:0000313" key="2">
    <source>
        <dbReference type="Proteomes" id="UP001081709"/>
    </source>
</evidence>
<gene>
    <name evidence="1" type="ORF">OS125_06580</name>
</gene>